<dbReference type="SMART" id="SM00857">
    <property type="entry name" value="Resolvase"/>
    <property type="match status" value="1"/>
</dbReference>
<evidence type="ECO:0000313" key="5">
    <source>
        <dbReference type="EMBL" id="GLY87772.1"/>
    </source>
</evidence>
<evidence type="ECO:0000259" key="4">
    <source>
        <dbReference type="PROSITE" id="PS51737"/>
    </source>
</evidence>
<feature type="region of interest" description="Disordered" evidence="3">
    <location>
        <begin position="1"/>
        <end position="20"/>
    </location>
</feature>
<dbReference type="SUPFAM" id="SSF52374">
    <property type="entry name" value="Nucleotidylyl transferase"/>
    <property type="match status" value="1"/>
</dbReference>
<dbReference type="PANTHER" id="PTHR30461">
    <property type="entry name" value="DNA-INVERTASE FROM LAMBDOID PROPHAGE"/>
    <property type="match status" value="1"/>
</dbReference>
<keyword evidence="6" id="KW-1185">Reference proteome</keyword>
<evidence type="ECO:0000256" key="3">
    <source>
        <dbReference type="SAM" id="MobiDB-lite"/>
    </source>
</evidence>
<dbReference type="SUPFAM" id="SSF53041">
    <property type="entry name" value="Resolvase-like"/>
    <property type="match status" value="1"/>
</dbReference>
<dbReference type="GO" id="GO:0000150">
    <property type="term" value="F:DNA strand exchange activity"/>
    <property type="evidence" value="ECO:0007669"/>
    <property type="project" value="InterPro"/>
</dbReference>
<dbReference type="Gene3D" id="3.90.1750.20">
    <property type="entry name" value="Putative Large Serine Recombinase, Chain B, Domain 2"/>
    <property type="match status" value="1"/>
</dbReference>
<dbReference type="EMBL" id="BSTK01000009">
    <property type="protein sequence ID" value="GLY87772.1"/>
    <property type="molecule type" value="Genomic_DNA"/>
</dbReference>
<dbReference type="InterPro" id="IPR006119">
    <property type="entry name" value="Resolv_N"/>
</dbReference>
<organism evidence="5 6">
    <name type="scientific">Actinoallomurus iriomotensis</name>
    <dbReference type="NCBI Taxonomy" id="478107"/>
    <lineage>
        <taxon>Bacteria</taxon>
        <taxon>Bacillati</taxon>
        <taxon>Actinomycetota</taxon>
        <taxon>Actinomycetes</taxon>
        <taxon>Streptosporangiales</taxon>
        <taxon>Thermomonosporaceae</taxon>
        <taxon>Actinoallomurus</taxon>
    </lineage>
</organism>
<comment type="caution">
    <text evidence="5">The sequence shown here is derived from an EMBL/GenBank/DDBJ whole genome shotgun (WGS) entry which is preliminary data.</text>
</comment>
<dbReference type="InterPro" id="IPR036162">
    <property type="entry name" value="Resolvase-like_N_sf"/>
</dbReference>
<dbReference type="PANTHER" id="PTHR30461:SF2">
    <property type="entry name" value="SERINE RECOMBINASE PINE-RELATED"/>
    <property type="match status" value="1"/>
</dbReference>
<gene>
    <name evidence="5" type="ORF">Airi02_057010</name>
</gene>
<dbReference type="Pfam" id="PF00239">
    <property type="entry name" value="Resolvase"/>
    <property type="match status" value="1"/>
</dbReference>
<evidence type="ECO:0000313" key="6">
    <source>
        <dbReference type="Proteomes" id="UP001165074"/>
    </source>
</evidence>
<dbReference type="InterPro" id="IPR038109">
    <property type="entry name" value="DNA_bind_recomb_sf"/>
</dbReference>
<dbReference type="NCBIfam" id="TIGR00125">
    <property type="entry name" value="cyt_tran_rel"/>
    <property type="match status" value="1"/>
</dbReference>
<dbReference type="AlphaFoldDB" id="A0A9W6W2E8"/>
<reference evidence="5" key="1">
    <citation type="submission" date="2023-03" db="EMBL/GenBank/DDBJ databases">
        <title>Actinoallomurus iriomotensis NBRC 103684.</title>
        <authorList>
            <person name="Ichikawa N."/>
            <person name="Sato H."/>
            <person name="Tonouchi N."/>
        </authorList>
    </citation>
    <scope>NUCLEOTIDE SEQUENCE</scope>
    <source>
        <strain evidence="5">NBRC 103684</strain>
    </source>
</reference>
<name>A0A9W6W2E8_9ACTN</name>
<feature type="region of interest" description="Disordered" evidence="3">
    <location>
        <begin position="816"/>
        <end position="838"/>
    </location>
</feature>
<dbReference type="CDD" id="cd00338">
    <property type="entry name" value="Ser_Recombinase"/>
    <property type="match status" value="1"/>
</dbReference>
<evidence type="ECO:0000256" key="1">
    <source>
        <dbReference type="ARBA" id="ARBA00023125"/>
    </source>
</evidence>
<feature type="domain" description="Recombinase" evidence="4">
    <location>
        <begin position="450"/>
        <end position="610"/>
    </location>
</feature>
<keyword evidence="2" id="KW-0233">DNA recombination</keyword>
<dbReference type="InterPro" id="IPR011109">
    <property type="entry name" value="DNA_bind_recombinase_dom"/>
</dbReference>
<dbReference type="PROSITE" id="PS51737">
    <property type="entry name" value="RECOMBINASE_DNA_BIND"/>
    <property type="match status" value="1"/>
</dbReference>
<evidence type="ECO:0000256" key="2">
    <source>
        <dbReference type="ARBA" id="ARBA00023172"/>
    </source>
</evidence>
<protein>
    <recommendedName>
        <fullName evidence="4">Recombinase domain-containing protein</fullName>
    </recommendedName>
</protein>
<dbReference type="InterPro" id="IPR050639">
    <property type="entry name" value="SSR_resolvase"/>
</dbReference>
<dbReference type="InterPro" id="IPR014729">
    <property type="entry name" value="Rossmann-like_a/b/a_fold"/>
</dbReference>
<accession>A0A9W6W2E8</accession>
<dbReference type="GO" id="GO:0003677">
    <property type="term" value="F:DNA binding"/>
    <property type="evidence" value="ECO:0007669"/>
    <property type="project" value="UniProtKB-KW"/>
</dbReference>
<dbReference type="Gene3D" id="3.40.50.620">
    <property type="entry name" value="HUPs"/>
    <property type="match status" value="1"/>
</dbReference>
<proteinExistence type="predicted"/>
<dbReference type="InterPro" id="IPR025827">
    <property type="entry name" value="Zn_ribbon_recom_dom"/>
</dbReference>
<dbReference type="Pfam" id="PF13408">
    <property type="entry name" value="Zn_ribbon_recom"/>
    <property type="match status" value="1"/>
</dbReference>
<dbReference type="Gene3D" id="3.40.50.1390">
    <property type="entry name" value="Resolvase, N-terminal catalytic domain"/>
    <property type="match status" value="1"/>
</dbReference>
<dbReference type="Proteomes" id="UP001165074">
    <property type="component" value="Unassembled WGS sequence"/>
</dbReference>
<dbReference type="Pfam" id="PF07508">
    <property type="entry name" value="Recombinase"/>
    <property type="match status" value="1"/>
</dbReference>
<keyword evidence="1" id="KW-0238">DNA-binding</keyword>
<sequence length="844" mass="91673">MRGRADRVATRVGGTAGGDARTGGDVSHGLVIGKFYPPHAGHHHLIDTAAARCDRLTVVVAASPVETIPIALRAAWLRERHPQPHVEIVAAVDDNEVDYDSDEVWAAHVAVFRAAAADPVDTVFSSEEYGPELARRLDAVHVPVDPARTRHPVSGTAVRADPVACWEWLSPAVRAYLARRVVVVGAESSGTHIQHPRGPAMTSGNTVYRAVRVGAGKVTHATAAAHDDLNARTVCGRLVTSEARSGAPVTCARCKRVAAPSERRRAVSANIARDAVTVRVPARNVDGMSWGDLRIASYLRLSRDDDDSASIAHQDATTDRTAKAHGGTVAARYTDDGLSGTLPLEDRPDMARLVADIRAGKWDLVISRKSDRYARDEYQMRRLANVCRVADVALWSVEEGSLTDEDGQLNMAAITASFVNAIYTKDGSKKARDSKAQMRTQGRWTSGRAPFGYRVVPATVNGVHGKYLAEDTEYADRIRDAITRVLNGTRVRTIVDEWNAEGVLSRDERQRELYGRPAIGKHGKTQWDASTFRDMLTSPRLLGLMLWDDTPARHKTDENGKRRKVKSRDMKVFYGADGRPVTVTVDGKGIIDEQTLSLVRHELLVTRAVETSGYETRTLLRGIAKCGTCGSNLVRNAQKNGRAGGHTYRCTNRACAKRVNISGPALEKYVESEFLAVWGDVTLWHTAESGEGEAVRAALRDAETRMATLAERMADAAIHPAALDALTANLNRVAAEVAALRERAEAEPTVTTVYDDKTLGERWADGDTDVRRALLRDLGIVANVGVGQGRGRWSRPEDRVKVRATSELAGHVLSALSTADDGPDSPDADAAREATGVRGVHIRI</sequence>
<dbReference type="InterPro" id="IPR004821">
    <property type="entry name" value="Cyt_trans-like"/>
</dbReference>